<dbReference type="STRING" id="195883.A0A482XDK2"/>
<accession>A0A482XDK2</accession>
<comment type="caution">
    <text evidence="2">The sequence shown here is derived from an EMBL/GenBank/DDBJ whole genome shotgun (WGS) entry which is preliminary data.</text>
</comment>
<dbReference type="GO" id="GO:0044458">
    <property type="term" value="P:motile cilium assembly"/>
    <property type="evidence" value="ECO:0007669"/>
    <property type="project" value="TreeGrafter"/>
</dbReference>
<gene>
    <name evidence="2" type="ORF">LSTR_LSTR013043</name>
</gene>
<feature type="region of interest" description="Disordered" evidence="1">
    <location>
        <begin position="739"/>
        <end position="799"/>
    </location>
</feature>
<sequence>MLEYASKNSVIKILPERVYFAFEKNDLGCTMKRNIKVYNKAPGPIKINVLPSETEIFTFKHECLTKLVPGIPLTVTIEFKPTKETEYTDWLRIRCQNDRSITLPVIAVPYAEKTTRISDTEIEKHFLIIGPYGLLRNEYLERRKIHEKVFFDKVRDIQLEDSSAERNPNVVRLFKQESEEVEEVEVYRSLQEMKYEESATENETTYPIYLRQNLLTKCDQVANWTPTNNTPDLWIFRYEALWKFIQLARSIIIYNRLVKRMEKLKVVTHWLSSLAKWFSSTPTSMQGAPSRDNALGMAISASQMPHAAVVLPIVVPQADIDLVANKEEHVDDFLDGDLDDARFKTFQAVDLDQEYNPILALQRSQLVGFFPVPTSLSNSWSVDATSVQDYKNEDKLPSNRIITLKSPGRRGDKGTAPDETRPKRVVPMEVRARHFAAALEGDGKCLRLFMEASHLQPAWAAAVARQYKKLFMAPGGGGLKPKVKGWDKKSLGLQGVNDTVVSQVKGALIDTIGVHASGVFKDQPPVSEDCQEKEMGDDIEAIQEVKTKEKEMKRSCHVMVVNKYLVLGCMRSKTCIYCVIASRLRDDQDREAYKQLLREKYGGTAIPMSEAVTLLWTYTTSEDIGGYLAAAAKAHNRFMHATNGNISYDAEGEFDRTLIVKDLVRNLWEAPTIVERIYYRPDVTIEMLDHAMGVVSMTNDLNMSFRVYSAQGTAHAISFDPNRLHVAAQYLANIRRQLGKAQAADQGEEPPDADAPDAPQDKEAPQQEGDANVVDPQPGMAAPAGGEGGPPVNIANRDREPQIVGGFLRRRRRAAAQNGNDDLENLALRYENMCVQYLALQNAGIAGVFPELWVGIGPSESIAHGALTDTGEAAQVRSELTNREQRGVLINNLTAERSDWRPLGLKVALYDDQRSTVAAQPTGVEYAIATRAMPETYRTLREDDNLWTFEAIFVSPSYIESAMRNQGRIEVDQGQEFWELQGDDVLVIGWIAETATPIARALWVVSHLSYPLAATFDVYSVKTVAEANPAAQVFERNSSTVTMSDNRKKIIFIINTDAKQRVGYGDFGFEVNLGKHYGQRADPAVIRDVNPMLKRMVFDVVHHPVSLREEFDREYANIFTGGGNWMEIDVLVGLATIRYTPRIEGNVREDENHVRVKYYRGAPRAVLQHLRVTPDPLAPRCEAYDRGRCVTALDHVLVTRNVAEEHPILRIGVWPNLAELAVTMGMATYSVFNIENPAFLLERKRNNLLDRINRIVYLRRACEELKRSMAIVDGICHPLDDGADGGRIPMWNEWVKGDDQVLGFSEFAHEAIGGGRTHFFWDMNLRHNIVPTLTGLRTNCEMWKSNRNKVLYQVDLTQMGYAQGADPGDWRYLTWHQQADKVGDRPLLEQHLIRLDADYSALTLTSARWPEGGEDVGSISWVVQSTVFGMEAFALGWNCSMAIPNNAARTWGWGLVARKKVWSTRRYLTLGLGAWDAQRLSANTISAGVWLATDISKLLLPTKATDYRGSLNFHTGTPQGTGAPRDPKSTETSKGESGVAEAAPESQIGTSTESGGVGALLTKESQVREEDTSRGMGP</sequence>
<feature type="compositionally biased region" description="Basic and acidic residues" evidence="1">
    <location>
        <begin position="1565"/>
        <end position="1578"/>
    </location>
</feature>
<dbReference type="Gene3D" id="2.60.40.10">
    <property type="entry name" value="Immunoglobulins"/>
    <property type="match status" value="1"/>
</dbReference>
<dbReference type="PANTHER" id="PTHR46500:SF1">
    <property type="entry name" value="CILIA- AND FLAGELLA-ASSOCIATED PROTEIN 221"/>
    <property type="match status" value="1"/>
</dbReference>
<dbReference type="EMBL" id="QKKF02012654">
    <property type="protein sequence ID" value="RZF43519.1"/>
    <property type="molecule type" value="Genomic_DNA"/>
</dbReference>
<protein>
    <submittedName>
        <fullName evidence="2">Uncharacterized protein</fullName>
    </submittedName>
</protein>
<proteinExistence type="predicted"/>
<name>A0A482XDK2_LAOST</name>
<feature type="compositionally biased region" description="Basic and acidic residues" evidence="1">
    <location>
        <begin position="1525"/>
        <end position="1534"/>
    </location>
</feature>
<evidence type="ECO:0000313" key="2">
    <source>
        <dbReference type="EMBL" id="RZF43519.1"/>
    </source>
</evidence>
<feature type="region of interest" description="Disordered" evidence="1">
    <location>
        <begin position="1510"/>
        <end position="1578"/>
    </location>
</feature>
<organism evidence="2 3">
    <name type="scientific">Laodelphax striatellus</name>
    <name type="common">Small brown planthopper</name>
    <name type="synonym">Delphax striatella</name>
    <dbReference type="NCBI Taxonomy" id="195883"/>
    <lineage>
        <taxon>Eukaryota</taxon>
        <taxon>Metazoa</taxon>
        <taxon>Ecdysozoa</taxon>
        <taxon>Arthropoda</taxon>
        <taxon>Hexapoda</taxon>
        <taxon>Insecta</taxon>
        <taxon>Pterygota</taxon>
        <taxon>Neoptera</taxon>
        <taxon>Paraneoptera</taxon>
        <taxon>Hemiptera</taxon>
        <taxon>Auchenorrhyncha</taxon>
        <taxon>Fulgoroidea</taxon>
        <taxon>Delphacidae</taxon>
        <taxon>Criomorphinae</taxon>
        <taxon>Laodelphax</taxon>
    </lineage>
</organism>
<dbReference type="SMR" id="A0A482XDK2"/>
<dbReference type="GO" id="GO:0003341">
    <property type="term" value="P:cilium movement"/>
    <property type="evidence" value="ECO:0007669"/>
    <property type="project" value="InterPro"/>
</dbReference>
<dbReference type="OrthoDB" id="6617136at2759"/>
<dbReference type="InterPro" id="IPR029676">
    <property type="entry name" value="CFAP221"/>
</dbReference>
<dbReference type="PANTHER" id="PTHR46500">
    <property type="entry name" value="CILIA- AND FLAGELLA-ASSOCIATED PROTEIN 221"/>
    <property type="match status" value="1"/>
</dbReference>
<evidence type="ECO:0000256" key="1">
    <source>
        <dbReference type="SAM" id="MobiDB-lite"/>
    </source>
</evidence>
<dbReference type="Proteomes" id="UP000291343">
    <property type="component" value="Unassembled WGS sequence"/>
</dbReference>
<reference evidence="2 3" key="1">
    <citation type="journal article" date="2017" name="Gigascience">
        <title>Genome sequence of the small brown planthopper, Laodelphax striatellus.</title>
        <authorList>
            <person name="Zhu J."/>
            <person name="Jiang F."/>
            <person name="Wang X."/>
            <person name="Yang P."/>
            <person name="Bao Y."/>
            <person name="Zhao W."/>
            <person name="Wang W."/>
            <person name="Lu H."/>
            <person name="Wang Q."/>
            <person name="Cui N."/>
            <person name="Li J."/>
            <person name="Chen X."/>
            <person name="Luo L."/>
            <person name="Yu J."/>
            <person name="Kang L."/>
            <person name="Cui F."/>
        </authorList>
    </citation>
    <scope>NUCLEOTIDE SEQUENCE [LARGE SCALE GENOMIC DNA]</scope>
    <source>
        <strain evidence="2">Lst14</strain>
    </source>
</reference>
<evidence type="ECO:0000313" key="3">
    <source>
        <dbReference type="Proteomes" id="UP000291343"/>
    </source>
</evidence>
<keyword evidence="3" id="KW-1185">Reference proteome</keyword>
<feature type="compositionally biased region" description="Acidic residues" evidence="1">
    <location>
        <begin position="746"/>
        <end position="755"/>
    </location>
</feature>
<dbReference type="InParanoid" id="A0A482XDK2"/>
<dbReference type="GO" id="GO:0097729">
    <property type="term" value="C:9+2 motile cilium"/>
    <property type="evidence" value="ECO:0007669"/>
    <property type="project" value="TreeGrafter"/>
</dbReference>
<dbReference type="InterPro" id="IPR013783">
    <property type="entry name" value="Ig-like_fold"/>
</dbReference>